<dbReference type="AlphaFoldDB" id="A0A1S3YE28"/>
<organism evidence="2 3">
    <name type="scientific">Nicotiana tabacum</name>
    <name type="common">Common tobacco</name>
    <dbReference type="NCBI Taxonomy" id="4097"/>
    <lineage>
        <taxon>Eukaryota</taxon>
        <taxon>Viridiplantae</taxon>
        <taxon>Streptophyta</taxon>
        <taxon>Embryophyta</taxon>
        <taxon>Tracheophyta</taxon>
        <taxon>Spermatophyta</taxon>
        <taxon>Magnoliopsida</taxon>
        <taxon>eudicotyledons</taxon>
        <taxon>Gunneridae</taxon>
        <taxon>Pentapetalae</taxon>
        <taxon>asterids</taxon>
        <taxon>lamiids</taxon>
        <taxon>Solanales</taxon>
        <taxon>Solanaceae</taxon>
        <taxon>Nicotianoideae</taxon>
        <taxon>Nicotianeae</taxon>
        <taxon>Nicotiana</taxon>
    </lineage>
</organism>
<accession>A0A1S3YE28</accession>
<dbReference type="STRING" id="4097.A0A1S3YE28"/>
<dbReference type="PaxDb" id="4097-A0A1S3YE28"/>
<protein>
    <submittedName>
        <fullName evidence="3">Late blight resistance protein homolog R1A-3</fullName>
    </submittedName>
</protein>
<reference evidence="2" key="1">
    <citation type="journal article" date="2014" name="Nat. Commun.">
        <title>The tobacco genome sequence and its comparison with those of tomato and potato.</title>
        <authorList>
            <person name="Sierro N."/>
            <person name="Battey J.N."/>
            <person name="Ouadi S."/>
            <person name="Bakaher N."/>
            <person name="Bovet L."/>
            <person name="Willig A."/>
            <person name="Goepfert S."/>
            <person name="Peitsch M.C."/>
            <person name="Ivanov N.V."/>
        </authorList>
    </citation>
    <scope>NUCLEOTIDE SEQUENCE [LARGE SCALE GENOMIC DNA]</scope>
</reference>
<dbReference type="PANTHER" id="PTHR36766:SF52">
    <property type="entry name" value="LATE BLIGHT RESISTANCE PROTEIN HOMOLOG R1B-8"/>
    <property type="match status" value="1"/>
</dbReference>
<dbReference type="Proteomes" id="UP000790787">
    <property type="component" value="Chromosome 23"/>
</dbReference>
<dbReference type="SUPFAM" id="SSF52540">
    <property type="entry name" value="P-loop containing nucleoside triphosphate hydrolases"/>
    <property type="match status" value="1"/>
</dbReference>
<sequence>MGGIGKTTLTRKAHDNLPIRYHFDIRVWVTISQEYRGRNVLLDALHCILKQTNIVKENDYDTMDDCELADLVQKNLKGSRYLVVVDDIWSADVWDSRRVIFPNYNNGSRILLTTRETEVAIYANTSSPHEMNVLNLENSWK</sequence>
<dbReference type="Gene3D" id="3.40.50.300">
    <property type="entry name" value="P-loop containing nucleotide triphosphate hydrolases"/>
    <property type="match status" value="1"/>
</dbReference>
<dbReference type="RefSeq" id="XP_016450394.2">
    <property type="nucleotide sequence ID" value="XM_016594908.2"/>
</dbReference>
<dbReference type="GeneID" id="107775203"/>
<proteinExistence type="predicted"/>
<dbReference type="InterPro" id="IPR002182">
    <property type="entry name" value="NB-ARC"/>
</dbReference>
<dbReference type="GO" id="GO:0006952">
    <property type="term" value="P:defense response"/>
    <property type="evidence" value="ECO:0007669"/>
    <property type="project" value="UniProtKB-KW"/>
</dbReference>
<evidence type="ECO:0000313" key="2">
    <source>
        <dbReference type="Proteomes" id="UP000790787"/>
    </source>
</evidence>
<keyword evidence="1" id="KW-0611">Plant defense</keyword>
<dbReference type="KEGG" id="nta:107775203"/>
<dbReference type="InterPro" id="IPR027417">
    <property type="entry name" value="P-loop_NTPase"/>
</dbReference>
<dbReference type="PANTHER" id="PTHR36766">
    <property type="entry name" value="PLANT BROAD-SPECTRUM MILDEW RESISTANCE PROTEIN RPW8"/>
    <property type="match status" value="1"/>
</dbReference>
<gene>
    <name evidence="3" type="primary">LOC107775203</name>
</gene>
<name>A0A1S3YE28_TOBAC</name>
<dbReference type="Pfam" id="PF00931">
    <property type="entry name" value="NB-ARC"/>
    <property type="match status" value="1"/>
</dbReference>
<dbReference type="RefSeq" id="XP_016450394.1">
    <property type="nucleotide sequence ID" value="XM_016594908.1"/>
</dbReference>
<dbReference type="GO" id="GO:0043531">
    <property type="term" value="F:ADP binding"/>
    <property type="evidence" value="ECO:0007669"/>
    <property type="project" value="InterPro"/>
</dbReference>
<dbReference type="OrthoDB" id="1305171at2759"/>
<reference evidence="3" key="2">
    <citation type="submission" date="2025-08" db="UniProtKB">
        <authorList>
            <consortium name="RefSeq"/>
        </authorList>
    </citation>
    <scope>IDENTIFICATION</scope>
    <source>
        <tissue evidence="3">Leaf</tissue>
    </source>
</reference>
<evidence type="ECO:0000313" key="3">
    <source>
        <dbReference type="RefSeq" id="XP_016450394.2"/>
    </source>
</evidence>
<keyword evidence="2" id="KW-1185">Reference proteome</keyword>
<evidence type="ECO:0000256" key="1">
    <source>
        <dbReference type="ARBA" id="ARBA00022821"/>
    </source>
</evidence>